<dbReference type="Gene3D" id="1.10.8.400">
    <property type="entry name" value="Enoyl acyl carrier protein reductase"/>
    <property type="match status" value="1"/>
</dbReference>
<evidence type="ECO:0000256" key="6">
    <source>
        <dbReference type="ARBA" id="ARBA00023098"/>
    </source>
</evidence>
<comment type="pathway">
    <text evidence="1">Lipid metabolism; fatty acid biosynthesis.</text>
</comment>
<dbReference type="GO" id="GO:0004318">
    <property type="term" value="F:enoyl-[acyl-carrier-protein] reductase (NADH) activity"/>
    <property type="evidence" value="ECO:0007669"/>
    <property type="project" value="UniProtKB-EC"/>
</dbReference>
<sequence length="260" mass="28614">MNYKPLLGKNAVVFGVANKWSIAWAVAKTWHEAGANLIIGYQGERLKKPVEALLSELPSSPPSLAFPCDVSNEQEIKSFFSEALKHFPKIDLLLHSIAFAPKEALEKNFYETTREDFIKTFEISVYSFIALAREAKALFTDGGSILTLSYYGAEKVISNYKIMGPAKSALESTVRYLAYEFGKDQIRVNALSPGPINTLAARGISGFTKFLKECEAKSPLKRNVEAKEVASVALFLASDESKAITGQTIYVDCGYSILGF</sequence>
<evidence type="ECO:0000256" key="4">
    <source>
        <dbReference type="ARBA" id="ARBA00022832"/>
    </source>
</evidence>
<keyword evidence="6" id="KW-0443">Lipid metabolism</keyword>
<gene>
    <name evidence="9" type="primary">fabI</name>
    <name evidence="9" type="ORF">MFUM_0862</name>
</gene>
<keyword evidence="3 8" id="KW-0444">Lipid biosynthesis</keyword>
<keyword evidence="10" id="KW-1185">Reference proteome</keyword>
<evidence type="ECO:0000256" key="7">
    <source>
        <dbReference type="ARBA" id="ARBA00023160"/>
    </source>
</evidence>
<evidence type="ECO:0000256" key="3">
    <source>
        <dbReference type="ARBA" id="ARBA00022516"/>
    </source>
</evidence>
<evidence type="ECO:0000256" key="8">
    <source>
        <dbReference type="PIRNR" id="PIRNR000094"/>
    </source>
</evidence>
<evidence type="ECO:0000256" key="2">
    <source>
        <dbReference type="ARBA" id="ARBA00009233"/>
    </source>
</evidence>
<keyword evidence="7 8" id="KW-0275">Fatty acid biosynthesis</keyword>
<comment type="catalytic activity">
    <reaction evidence="8">
        <text>a 2,3-saturated acyl-[ACP] + NAD(+) = a (2E)-enoyl-[ACP] + NADH + H(+)</text>
        <dbReference type="Rhea" id="RHEA:10240"/>
        <dbReference type="Rhea" id="RHEA-COMP:9925"/>
        <dbReference type="Rhea" id="RHEA-COMP:9926"/>
        <dbReference type="ChEBI" id="CHEBI:15378"/>
        <dbReference type="ChEBI" id="CHEBI:57540"/>
        <dbReference type="ChEBI" id="CHEBI:57945"/>
        <dbReference type="ChEBI" id="CHEBI:78784"/>
        <dbReference type="ChEBI" id="CHEBI:78785"/>
        <dbReference type="EC" id="1.3.1.9"/>
    </reaction>
</comment>
<dbReference type="PIRSF" id="PIRSF000094">
    <property type="entry name" value="Enoyl-ACP_rdct"/>
    <property type="match status" value="1"/>
</dbReference>
<protein>
    <recommendedName>
        <fullName evidence="8">Enoyl-[acyl-carrier-protein] reductase [NADH]</fullName>
        <ecNumber evidence="8">1.3.1.9</ecNumber>
    </recommendedName>
</protein>
<keyword evidence="5 8" id="KW-0560">Oxidoreductase</keyword>
<accession>A0ABN8XHZ8</accession>
<dbReference type="InterPro" id="IPR002347">
    <property type="entry name" value="SDR_fam"/>
</dbReference>
<dbReference type="PANTHER" id="PTHR43159:SF2">
    <property type="entry name" value="ENOYL-[ACYL-CARRIER-PROTEIN] REDUCTASE [NADH], CHLOROPLASTIC"/>
    <property type="match status" value="1"/>
</dbReference>
<name>A0ABN8XHZ8_9BACT</name>
<dbReference type="SUPFAM" id="SSF51735">
    <property type="entry name" value="NAD(P)-binding Rossmann-fold domains"/>
    <property type="match status" value="1"/>
</dbReference>
<dbReference type="CDD" id="cd05372">
    <property type="entry name" value="ENR_SDR"/>
    <property type="match status" value="1"/>
</dbReference>
<dbReference type="PRINTS" id="PR00081">
    <property type="entry name" value="GDHRDH"/>
</dbReference>
<organism evidence="9 10">
    <name type="scientific">Candidatus Methylacidiphilum fumarolicum</name>
    <dbReference type="NCBI Taxonomy" id="591154"/>
    <lineage>
        <taxon>Bacteria</taxon>
        <taxon>Pseudomonadati</taxon>
        <taxon>Verrucomicrobiota</taxon>
        <taxon>Methylacidiphilae</taxon>
        <taxon>Methylacidiphilales</taxon>
        <taxon>Methylacidiphilaceae</taxon>
        <taxon>Methylacidiphilum (ex Ratnadevi et al. 2023)</taxon>
    </lineage>
</organism>
<dbReference type="PANTHER" id="PTHR43159">
    <property type="entry name" value="ENOYL-[ACYL-CARRIER-PROTEIN] REDUCTASE"/>
    <property type="match status" value="1"/>
</dbReference>
<evidence type="ECO:0000256" key="1">
    <source>
        <dbReference type="ARBA" id="ARBA00005194"/>
    </source>
</evidence>
<dbReference type="InterPro" id="IPR036291">
    <property type="entry name" value="NAD(P)-bd_dom_sf"/>
</dbReference>
<reference evidence="9" key="1">
    <citation type="submission" date="2023-03" db="EMBL/GenBank/DDBJ databases">
        <authorList>
            <person name="Cremers G."/>
            <person name="Picone N."/>
        </authorList>
    </citation>
    <scope>NUCLEOTIDE SEQUENCE</scope>
    <source>
        <strain evidence="9">Sample_alias</strain>
    </source>
</reference>
<dbReference type="Proteomes" id="UP001161497">
    <property type="component" value="Chromosome"/>
</dbReference>
<keyword evidence="8" id="KW-0520">NAD</keyword>
<dbReference type="EC" id="1.3.1.9" evidence="8"/>
<evidence type="ECO:0000313" key="10">
    <source>
        <dbReference type="Proteomes" id="UP001161497"/>
    </source>
</evidence>
<dbReference type="EMBL" id="OX458932">
    <property type="protein sequence ID" value="CAI9085240.1"/>
    <property type="molecule type" value="Genomic_DNA"/>
</dbReference>
<evidence type="ECO:0000256" key="5">
    <source>
        <dbReference type="ARBA" id="ARBA00023002"/>
    </source>
</evidence>
<keyword evidence="4" id="KW-0276">Fatty acid metabolism</keyword>
<dbReference type="RefSeq" id="WP_009060686.1">
    <property type="nucleotide sequence ID" value="NZ_JAHXRZ010000010.1"/>
</dbReference>
<evidence type="ECO:0000313" key="9">
    <source>
        <dbReference type="EMBL" id="CAI9085240.1"/>
    </source>
</evidence>
<comment type="similarity">
    <text evidence="2 8">Belongs to the short-chain dehydrogenases/reductases (SDR) family. FabI subfamily.</text>
</comment>
<dbReference type="Gene3D" id="3.40.50.720">
    <property type="entry name" value="NAD(P)-binding Rossmann-like Domain"/>
    <property type="match status" value="1"/>
</dbReference>
<dbReference type="InterPro" id="IPR014358">
    <property type="entry name" value="Enoyl-ACP_Rdtase_NADH"/>
</dbReference>
<proteinExistence type="inferred from homology"/>
<dbReference type="Pfam" id="PF13561">
    <property type="entry name" value="adh_short_C2"/>
    <property type="match status" value="1"/>
</dbReference>